<feature type="transmembrane region" description="Helical" evidence="2">
    <location>
        <begin position="85"/>
        <end position="106"/>
    </location>
</feature>
<feature type="region of interest" description="Disordered" evidence="1">
    <location>
        <begin position="245"/>
        <end position="272"/>
    </location>
</feature>
<dbReference type="Proteomes" id="UP000317496">
    <property type="component" value="Chromosome"/>
</dbReference>
<keyword evidence="2" id="KW-1133">Transmembrane helix</keyword>
<evidence type="ECO:0000313" key="3">
    <source>
        <dbReference type="EMBL" id="QDO98532.1"/>
    </source>
</evidence>
<feature type="transmembrane region" description="Helical" evidence="2">
    <location>
        <begin position="36"/>
        <end position="58"/>
    </location>
</feature>
<dbReference type="InterPro" id="IPR007462">
    <property type="entry name" value="COV1-like"/>
</dbReference>
<reference evidence="3 4" key="1">
    <citation type="submission" date="2019-07" db="EMBL/GenBank/DDBJ databases">
        <title>Genome sequencing for Ferrovibrio sp. K5.</title>
        <authorList>
            <person name="Park S.-J."/>
        </authorList>
    </citation>
    <scope>NUCLEOTIDE SEQUENCE [LARGE SCALE GENOMIC DNA]</scope>
    <source>
        <strain evidence="3 4">K5</strain>
    </source>
</reference>
<sequence>MTETPPPNPETELPPLIAAGIAPAPKISPFTRLRNYFLAGIIVTAPIGLTIYLVFITIEAIDRNVRSLVPLGYQPERFIPYDLPFGIPGLGLIAALVILTLIGFLATNLMGRTLLSLGERIVARMPVVRGVYSALKQIFETVFSQSGNSFRQVALVPWPSTGSWTIAFVTNYIQGTEIAGHLGEEIVTVYVPTTPNPTGGYMTYYRRRDIHILSVSVDQAMKLIISCGVIVPPGLVTELTAATKTAEGGKPSGKSGPGNTSPNTGTDGNFTP</sequence>
<dbReference type="OrthoDB" id="9780267at2"/>
<feature type="compositionally biased region" description="Low complexity" evidence="1">
    <location>
        <begin position="248"/>
        <end position="258"/>
    </location>
</feature>
<evidence type="ECO:0000256" key="2">
    <source>
        <dbReference type="SAM" id="Phobius"/>
    </source>
</evidence>
<dbReference type="KEGG" id="fer:FNB15_15135"/>
<dbReference type="PANTHER" id="PTHR31876">
    <property type="entry name" value="COV-LIKE PROTEIN 1"/>
    <property type="match status" value="1"/>
</dbReference>
<dbReference type="AlphaFoldDB" id="A0A516H433"/>
<keyword evidence="2" id="KW-0812">Transmembrane</keyword>
<feature type="compositionally biased region" description="Polar residues" evidence="1">
    <location>
        <begin position="259"/>
        <end position="272"/>
    </location>
</feature>
<evidence type="ECO:0000313" key="4">
    <source>
        <dbReference type="Proteomes" id="UP000317496"/>
    </source>
</evidence>
<protein>
    <submittedName>
        <fullName evidence="3">DUF502 domain-containing protein</fullName>
    </submittedName>
</protein>
<organism evidence="3 4">
    <name type="scientific">Ferrovibrio terrae</name>
    <dbReference type="NCBI Taxonomy" id="2594003"/>
    <lineage>
        <taxon>Bacteria</taxon>
        <taxon>Pseudomonadati</taxon>
        <taxon>Pseudomonadota</taxon>
        <taxon>Alphaproteobacteria</taxon>
        <taxon>Rhodospirillales</taxon>
        <taxon>Rhodospirillaceae</taxon>
        <taxon>Ferrovibrio</taxon>
    </lineage>
</organism>
<proteinExistence type="predicted"/>
<dbReference type="PANTHER" id="PTHR31876:SF26">
    <property type="entry name" value="PROTEIN LIKE COV 2"/>
    <property type="match status" value="1"/>
</dbReference>
<keyword evidence="2" id="KW-0472">Membrane</keyword>
<keyword evidence="4" id="KW-1185">Reference proteome</keyword>
<dbReference type="EMBL" id="CP041636">
    <property type="protein sequence ID" value="QDO98532.1"/>
    <property type="molecule type" value="Genomic_DNA"/>
</dbReference>
<gene>
    <name evidence="3" type="ORF">FNB15_15135</name>
</gene>
<dbReference type="Pfam" id="PF04367">
    <property type="entry name" value="DUF502"/>
    <property type="match status" value="1"/>
</dbReference>
<name>A0A516H433_9PROT</name>
<evidence type="ECO:0000256" key="1">
    <source>
        <dbReference type="SAM" id="MobiDB-lite"/>
    </source>
</evidence>
<accession>A0A516H433</accession>
<dbReference type="RefSeq" id="WP_144069513.1">
    <property type="nucleotide sequence ID" value="NZ_CP041636.1"/>
</dbReference>